<dbReference type="Proteomes" id="UP000660729">
    <property type="component" value="Unassembled WGS sequence"/>
</dbReference>
<evidence type="ECO:0000256" key="3">
    <source>
        <dbReference type="ARBA" id="ARBA00022833"/>
    </source>
</evidence>
<evidence type="ECO:0000256" key="7">
    <source>
        <dbReference type="ARBA" id="ARBA00023242"/>
    </source>
</evidence>
<organism evidence="9 10">
    <name type="scientific">Pseudocercospora fuligena</name>
    <dbReference type="NCBI Taxonomy" id="685502"/>
    <lineage>
        <taxon>Eukaryota</taxon>
        <taxon>Fungi</taxon>
        <taxon>Dikarya</taxon>
        <taxon>Ascomycota</taxon>
        <taxon>Pezizomycotina</taxon>
        <taxon>Dothideomycetes</taxon>
        <taxon>Dothideomycetidae</taxon>
        <taxon>Mycosphaerellales</taxon>
        <taxon>Mycosphaerellaceae</taxon>
        <taxon>Pseudocercospora</taxon>
    </lineage>
</organism>
<protein>
    <submittedName>
        <fullName evidence="9">Positive regulator of purine utilization</fullName>
    </submittedName>
</protein>
<reference evidence="9" key="1">
    <citation type="submission" date="2020-04" db="EMBL/GenBank/DDBJ databases">
        <title>Draft genome resource of the tomato pathogen Pseudocercospora fuligena.</title>
        <authorList>
            <person name="Zaccaron A."/>
        </authorList>
    </citation>
    <scope>NUCLEOTIDE SEQUENCE</scope>
    <source>
        <strain evidence="9">PF001</strain>
    </source>
</reference>
<dbReference type="PANTHER" id="PTHR47782:SF12">
    <property type="entry name" value="ZN(II)2CYS6 TRANSCRIPTION FACTOR (EUROFUNG)"/>
    <property type="match status" value="1"/>
</dbReference>
<keyword evidence="8" id="KW-1133">Transmembrane helix</keyword>
<dbReference type="EMBL" id="JABCIY010000158">
    <property type="protein sequence ID" value="KAF7191330.1"/>
    <property type="molecule type" value="Genomic_DNA"/>
</dbReference>
<evidence type="ECO:0000313" key="10">
    <source>
        <dbReference type="Proteomes" id="UP000660729"/>
    </source>
</evidence>
<keyword evidence="6" id="KW-0804">Transcription</keyword>
<evidence type="ECO:0000256" key="2">
    <source>
        <dbReference type="ARBA" id="ARBA00022723"/>
    </source>
</evidence>
<evidence type="ECO:0000256" key="1">
    <source>
        <dbReference type="ARBA" id="ARBA00004123"/>
    </source>
</evidence>
<proteinExistence type="predicted"/>
<dbReference type="GO" id="GO:0046872">
    <property type="term" value="F:metal ion binding"/>
    <property type="evidence" value="ECO:0007669"/>
    <property type="project" value="UniProtKB-KW"/>
</dbReference>
<dbReference type="GO" id="GO:0045944">
    <property type="term" value="P:positive regulation of transcription by RNA polymerase II"/>
    <property type="evidence" value="ECO:0007669"/>
    <property type="project" value="TreeGrafter"/>
</dbReference>
<dbReference type="CDD" id="cd12148">
    <property type="entry name" value="fungal_TF_MHR"/>
    <property type="match status" value="1"/>
</dbReference>
<keyword evidence="5" id="KW-0238">DNA-binding</keyword>
<dbReference type="GO" id="GO:0000981">
    <property type="term" value="F:DNA-binding transcription factor activity, RNA polymerase II-specific"/>
    <property type="evidence" value="ECO:0007669"/>
    <property type="project" value="TreeGrafter"/>
</dbReference>
<dbReference type="GO" id="GO:0005634">
    <property type="term" value="C:nucleus"/>
    <property type="evidence" value="ECO:0007669"/>
    <property type="project" value="UniProtKB-SubCell"/>
</dbReference>
<keyword evidence="8" id="KW-0812">Transmembrane</keyword>
<keyword evidence="10" id="KW-1185">Reference proteome</keyword>
<evidence type="ECO:0000256" key="6">
    <source>
        <dbReference type="ARBA" id="ARBA00023163"/>
    </source>
</evidence>
<evidence type="ECO:0000256" key="8">
    <source>
        <dbReference type="SAM" id="Phobius"/>
    </source>
</evidence>
<sequence length="287" mass="32556">MTGAIHVVRLRRLWSRIGTQLYSSSYPCAQCGAPPGASVEELRKELEDWRATSPSTGRSKSATSRPLSVFASDEWFQLAYGHSILILYRQYITETGMVDGCCTRPTRDPGVVDRAFEECYTRAREMCRLYKRVYQSPTVQFTWGSVHILFLAGLTYLFCLWRSPKIRKAAKQADVINTCMACASVLIVIAERWKVTTTYRDLFDALSERTIEMICQETEPLNTNPQEQSTRAAASSSEFATSLNDPFLDDANLFDLQNMSIPAESEWLLQELVQGVKDPDFSTFYDL</sequence>
<gene>
    <name evidence="9" type="ORF">HII31_07353</name>
</gene>
<comment type="caution">
    <text evidence="9">The sequence shown here is derived from an EMBL/GenBank/DDBJ whole genome shotgun (WGS) entry which is preliminary data.</text>
</comment>
<keyword evidence="7" id="KW-0539">Nucleus</keyword>
<keyword evidence="2" id="KW-0479">Metal-binding</keyword>
<evidence type="ECO:0000256" key="5">
    <source>
        <dbReference type="ARBA" id="ARBA00023125"/>
    </source>
</evidence>
<dbReference type="PANTHER" id="PTHR47782">
    <property type="entry name" value="ZN(II)2CYS6 TRANSCRIPTION FACTOR (EUROFUNG)-RELATED"/>
    <property type="match status" value="1"/>
</dbReference>
<name>A0A8H6VLP8_9PEZI</name>
<keyword evidence="4" id="KW-0805">Transcription regulation</keyword>
<comment type="subcellular location">
    <subcellularLocation>
        <location evidence="1">Nucleus</location>
    </subcellularLocation>
</comment>
<feature type="transmembrane region" description="Helical" evidence="8">
    <location>
        <begin position="141"/>
        <end position="161"/>
    </location>
</feature>
<accession>A0A8H6VLP8</accession>
<keyword evidence="8" id="KW-0472">Membrane</keyword>
<evidence type="ECO:0000256" key="4">
    <source>
        <dbReference type="ARBA" id="ARBA00023015"/>
    </source>
</evidence>
<dbReference type="AlphaFoldDB" id="A0A8H6VLP8"/>
<dbReference type="GO" id="GO:0043565">
    <property type="term" value="F:sequence-specific DNA binding"/>
    <property type="evidence" value="ECO:0007669"/>
    <property type="project" value="TreeGrafter"/>
</dbReference>
<dbReference type="InterPro" id="IPR052202">
    <property type="entry name" value="Yeast_MetPath_Reg"/>
</dbReference>
<keyword evidence="3" id="KW-0862">Zinc</keyword>
<evidence type="ECO:0000313" key="9">
    <source>
        <dbReference type="EMBL" id="KAF7191330.1"/>
    </source>
</evidence>
<dbReference type="OrthoDB" id="3627416at2759"/>